<protein>
    <submittedName>
        <fullName evidence="1">Pyridoxamine 5'-phosphate oxidase family protein</fullName>
    </submittedName>
</protein>
<proteinExistence type="predicted"/>
<dbReference type="EMBL" id="JBFPJR010000062">
    <property type="protein sequence ID" value="MEX0429756.1"/>
    <property type="molecule type" value="Genomic_DNA"/>
</dbReference>
<dbReference type="SUPFAM" id="SSF50475">
    <property type="entry name" value="FMN-binding split barrel"/>
    <property type="match status" value="1"/>
</dbReference>
<dbReference type="Pfam" id="PF12900">
    <property type="entry name" value="Pyridox_ox_2"/>
    <property type="match status" value="1"/>
</dbReference>
<sequence>MTTEGARHLTELDEHECWRRLGDGGVGRLAWSGAQGPTVVPVNYRVDGREVQIRTAAYSSLARETEDSLVAFEADRIDEATHTGWSVLVRGRMTFDYAAPASEGPHPWPEGARRLRMAITPTSVTGRQVG</sequence>
<gene>
    <name evidence="1" type="ORF">AB3X52_19235</name>
</gene>
<keyword evidence="2" id="KW-1185">Reference proteome</keyword>
<reference evidence="1 2" key="1">
    <citation type="submission" date="2024-07" db="EMBL/GenBank/DDBJ databases">
        <authorList>
            <person name="Lee S."/>
            <person name="Kang M."/>
        </authorList>
    </citation>
    <scope>NUCLEOTIDE SEQUENCE [LARGE SCALE GENOMIC DNA]</scope>
    <source>
        <strain evidence="1 2">DS6</strain>
    </source>
</reference>
<dbReference type="InterPro" id="IPR024747">
    <property type="entry name" value="Pyridox_Oxase-rel"/>
</dbReference>
<name>A0ABV3T3H9_9ACTN</name>
<organism evidence="1 2">
    <name type="scientific">Nocardioides eburneus</name>
    <dbReference type="NCBI Taxonomy" id="3231482"/>
    <lineage>
        <taxon>Bacteria</taxon>
        <taxon>Bacillati</taxon>
        <taxon>Actinomycetota</taxon>
        <taxon>Actinomycetes</taxon>
        <taxon>Propionibacteriales</taxon>
        <taxon>Nocardioidaceae</taxon>
        <taxon>Nocardioides</taxon>
    </lineage>
</organism>
<dbReference type="InterPro" id="IPR012349">
    <property type="entry name" value="Split_barrel_FMN-bd"/>
</dbReference>
<dbReference type="Gene3D" id="2.30.110.10">
    <property type="entry name" value="Electron Transport, Fmn-binding Protein, Chain A"/>
    <property type="match status" value="1"/>
</dbReference>
<comment type="caution">
    <text evidence="1">The sequence shown here is derived from an EMBL/GenBank/DDBJ whole genome shotgun (WGS) entry which is preliminary data.</text>
</comment>
<evidence type="ECO:0000313" key="1">
    <source>
        <dbReference type="EMBL" id="MEX0429756.1"/>
    </source>
</evidence>
<evidence type="ECO:0000313" key="2">
    <source>
        <dbReference type="Proteomes" id="UP001556631"/>
    </source>
</evidence>
<dbReference type="Proteomes" id="UP001556631">
    <property type="component" value="Unassembled WGS sequence"/>
</dbReference>
<dbReference type="RefSeq" id="WP_367995722.1">
    <property type="nucleotide sequence ID" value="NZ_JBFPJR010000062.1"/>
</dbReference>
<accession>A0ABV3T3H9</accession>